<dbReference type="Proteomes" id="UP001321542">
    <property type="component" value="Chromosome"/>
</dbReference>
<reference evidence="1 2" key="2">
    <citation type="journal article" date="2023" name="ChemBioChem">
        <title>Acyltransferase Domain Exchange between Two Independent Type I Polyketide Synthases in the Same Producer Strain of Macrolide Antibiotics.</title>
        <authorList>
            <person name="Kudo F."/>
            <person name="Kishikawa K."/>
            <person name="Tsuboi K."/>
            <person name="Kido T."/>
            <person name="Usui T."/>
            <person name="Hashimoto J."/>
            <person name="Shin-Ya K."/>
            <person name="Miyanaga A."/>
            <person name="Eguchi T."/>
        </authorList>
    </citation>
    <scope>NUCLEOTIDE SEQUENCE [LARGE SCALE GENOMIC DNA]</scope>
    <source>
        <strain evidence="1 2">A-8890</strain>
    </source>
</reference>
<evidence type="ECO:0000313" key="1">
    <source>
        <dbReference type="EMBL" id="BBC30742.1"/>
    </source>
</evidence>
<dbReference type="EMBL" id="AP018448">
    <property type="protein sequence ID" value="BBC30742.1"/>
    <property type="molecule type" value="Genomic_DNA"/>
</dbReference>
<organism evidence="1 2">
    <name type="scientific">Streptomyces graminofaciens</name>
    <dbReference type="NCBI Taxonomy" id="68212"/>
    <lineage>
        <taxon>Bacteria</taxon>
        <taxon>Bacillati</taxon>
        <taxon>Actinomycetota</taxon>
        <taxon>Actinomycetes</taxon>
        <taxon>Kitasatosporales</taxon>
        <taxon>Streptomycetaceae</taxon>
        <taxon>Streptomyces</taxon>
    </lineage>
</organism>
<accession>A0ABM7F4J9</accession>
<protein>
    <submittedName>
        <fullName evidence="1">Uncharacterized protein</fullName>
    </submittedName>
</protein>
<name>A0ABM7F4J9_9ACTN</name>
<reference evidence="1 2" key="1">
    <citation type="journal article" date="2010" name="ChemBioChem">
        <title>Cloning and characterization of the biosynthetic gene cluster of 16-membered macrolide antibiotic FD-891: involvement of a dual functional cytochrome P450 monooxygenase catalyzing epoxidation and hydroxylation.</title>
        <authorList>
            <person name="Kudo F."/>
            <person name="Motegi A."/>
            <person name="Mizoue K."/>
            <person name="Eguchi T."/>
        </authorList>
    </citation>
    <scope>NUCLEOTIDE SEQUENCE [LARGE SCALE GENOMIC DNA]</scope>
    <source>
        <strain evidence="1 2">A-8890</strain>
    </source>
</reference>
<dbReference type="RefSeq" id="WP_286249424.1">
    <property type="nucleotide sequence ID" value="NZ_AP018448.1"/>
</dbReference>
<evidence type="ECO:0000313" key="2">
    <source>
        <dbReference type="Proteomes" id="UP001321542"/>
    </source>
</evidence>
<sequence length="297" mass="31818">MSLPMIRLSISPTNGTAHHGVLIGTEPLTVCATHSTDLAPIAENTTHSLCQSCTRAWLILTTQPHPGGERDLRPAAGTGKGATAHLPIPGHLLGYCGKSLGPRSTSARRVCANCSALAAALERFHRLAGEVSVSFDGSCPRDEDLLWAPKGHANLVTGHRRRAATGTGLCDAPLAGPNPEATNECAPCRRAWRTERDRRTAALPHMRARARWWDQRCELDTFQGRADGLNPGDAYALSGCPDQHHVLTVTHPARGRQLAVLVYVPAADEIVELGLHPDRLLAIERPHAPEAGIPTLP</sequence>
<gene>
    <name evidence="1" type="ORF">SGFS_020360</name>
</gene>
<proteinExistence type="predicted"/>
<keyword evidence="2" id="KW-1185">Reference proteome</keyword>